<dbReference type="EMBL" id="PDUG01000009">
    <property type="protein sequence ID" value="PIC13955.1"/>
    <property type="molecule type" value="Genomic_DNA"/>
</dbReference>
<proteinExistence type="predicted"/>
<dbReference type="AlphaFoldDB" id="A0A2G5SFT3"/>
<name>A0A2G5SFT3_9PELO</name>
<accession>A0A2G5SFT3</accession>
<organism evidence="1 2">
    <name type="scientific">Caenorhabditis nigoni</name>
    <dbReference type="NCBI Taxonomy" id="1611254"/>
    <lineage>
        <taxon>Eukaryota</taxon>
        <taxon>Metazoa</taxon>
        <taxon>Ecdysozoa</taxon>
        <taxon>Nematoda</taxon>
        <taxon>Chromadorea</taxon>
        <taxon>Rhabditida</taxon>
        <taxon>Rhabditina</taxon>
        <taxon>Rhabditomorpha</taxon>
        <taxon>Rhabditoidea</taxon>
        <taxon>Rhabditidae</taxon>
        <taxon>Peloderinae</taxon>
        <taxon>Caenorhabditis</taxon>
    </lineage>
</organism>
<protein>
    <submittedName>
        <fullName evidence="1">Uncharacterized protein</fullName>
    </submittedName>
</protein>
<evidence type="ECO:0000313" key="2">
    <source>
        <dbReference type="Proteomes" id="UP000230233"/>
    </source>
</evidence>
<comment type="caution">
    <text evidence="1">The sequence shown here is derived from an EMBL/GenBank/DDBJ whole genome shotgun (WGS) entry which is preliminary data.</text>
</comment>
<reference evidence="2" key="1">
    <citation type="submission" date="2017-10" db="EMBL/GenBank/DDBJ databases">
        <title>Rapid genome shrinkage in a self-fertile nematode reveals novel sperm competition proteins.</title>
        <authorList>
            <person name="Yin D."/>
            <person name="Schwarz E.M."/>
            <person name="Thomas C.G."/>
            <person name="Felde R.L."/>
            <person name="Korf I.F."/>
            <person name="Cutter A.D."/>
            <person name="Schartner C.M."/>
            <person name="Ralston E.J."/>
            <person name="Meyer B.J."/>
            <person name="Haag E.S."/>
        </authorList>
    </citation>
    <scope>NUCLEOTIDE SEQUENCE [LARGE SCALE GENOMIC DNA]</scope>
    <source>
        <strain evidence="2">JU1422</strain>
    </source>
</reference>
<gene>
    <name evidence="1" type="ORF">B9Z55_027300</name>
</gene>
<dbReference type="Proteomes" id="UP000230233">
    <property type="component" value="Unassembled WGS sequence"/>
</dbReference>
<keyword evidence="2" id="KW-1185">Reference proteome</keyword>
<evidence type="ECO:0000313" key="1">
    <source>
        <dbReference type="EMBL" id="PIC13955.1"/>
    </source>
</evidence>
<sequence>MNLLKKFNSQVLKSVKKENEKFPSALICDLQDLDQWKNREALEIVPMVPADANENYFVAMDDFKVNTEVGSRK</sequence>